<dbReference type="InterPro" id="IPR013762">
    <property type="entry name" value="Integrase-like_cat_sf"/>
</dbReference>
<feature type="domain" description="Tyr recombinase" evidence="5">
    <location>
        <begin position="157"/>
        <end position="389"/>
    </location>
</feature>
<dbReference type="InterPro" id="IPR011010">
    <property type="entry name" value="DNA_brk_join_enz"/>
</dbReference>
<dbReference type="PANTHER" id="PTHR30349">
    <property type="entry name" value="PHAGE INTEGRASE-RELATED"/>
    <property type="match status" value="1"/>
</dbReference>
<name>A0ABY2VPI7_9PSED</name>
<dbReference type="CDD" id="cd00397">
    <property type="entry name" value="DNA_BRE_C"/>
    <property type="match status" value="1"/>
</dbReference>
<keyword evidence="2" id="KW-0229">DNA integration</keyword>
<dbReference type="RefSeq" id="WP_011061297.1">
    <property type="nucleotide sequence ID" value="NZ_CP022097.2"/>
</dbReference>
<comment type="caution">
    <text evidence="6">The sequence shown here is derived from an EMBL/GenBank/DDBJ whole genome shotgun (WGS) entry which is preliminary data.</text>
</comment>
<dbReference type="EMBL" id="VAVY01000001">
    <property type="protein sequence ID" value="TMM66552.1"/>
    <property type="molecule type" value="Genomic_DNA"/>
</dbReference>
<keyword evidence="7" id="KW-1185">Reference proteome</keyword>
<keyword evidence="4" id="KW-0233">DNA recombination</keyword>
<dbReference type="InterPro" id="IPR050090">
    <property type="entry name" value="Tyrosine_recombinase_XerCD"/>
</dbReference>
<evidence type="ECO:0000313" key="6">
    <source>
        <dbReference type="EMBL" id="TMM66552.1"/>
    </source>
</evidence>
<accession>A0ABY2VPI7</accession>
<dbReference type="PROSITE" id="PS51898">
    <property type="entry name" value="TYR_RECOMBINASE"/>
    <property type="match status" value="1"/>
</dbReference>
<organism evidence="6 7">
    <name type="scientific">Pseudomonas protegens</name>
    <dbReference type="NCBI Taxonomy" id="380021"/>
    <lineage>
        <taxon>Bacteria</taxon>
        <taxon>Pseudomonadati</taxon>
        <taxon>Pseudomonadota</taxon>
        <taxon>Gammaproteobacteria</taxon>
        <taxon>Pseudomonadales</taxon>
        <taxon>Pseudomonadaceae</taxon>
        <taxon>Pseudomonas</taxon>
    </lineage>
</organism>
<reference evidence="6 7" key="1">
    <citation type="submission" date="2019-05" db="EMBL/GenBank/DDBJ databases">
        <title>Identification and Biocontrol Activity Analysis of Biocontrol Strain PF-1 Based on Genome-wide Data.</title>
        <authorList>
            <person name="Qi J."/>
        </authorList>
    </citation>
    <scope>NUCLEOTIDE SEQUENCE [LARGE SCALE GENOMIC DNA]</scope>
    <source>
        <strain evidence="6 7">PF-1</strain>
    </source>
</reference>
<dbReference type="Gene3D" id="1.10.443.10">
    <property type="entry name" value="Intergrase catalytic core"/>
    <property type="match status" value="1"/>
</dbReference>
<evidence type="ECO:0000256" key="3">
    <source>
        <dbReference type="ARBA" id="ARBA00023125"/>
    </source>
</evidence>
<evidence type="ECO:0000313" key="7">
    <source>
        <dbReference type="Proteomes" id="UP000310095"/>
    </source>
</evidence>
<evidence type="ECO:0000256" key="1">
    <source>
        <dbReference type="ARBA" id="ARBA00008857"/>
    </source>
</evidence>
<evidence type="ECO:0000259" key="5">
    <source>
        <dbReference type="PROSITE" id="PS51898"/>
    </source>
</evidence>
<proteinExistence type="inferred from homology"/>
<keyword evidence="3" id="KW-0238">DNA-binding</keyword>
<evidence type="ECO:0000256" key="4">
    <source>
        <dbReference type="ARBA" id="ARBA00023172"/>
    </source>
</evidence>
<protein>
    <submittedName>
        <fullName evidence="6">Phage integrase family protein</fullName>
    </submittedName>
</protein>
<dbReference type="Proteomes" id="UP000310095">
    <property type="component" value="Unassembled WGS sequence"/>
</dbReference>
<sequence>MARVRLRDPCIPPSLTGWLLIDDQGLPRYWATVWTALHGAALRQSTLSSHLSVIESFYGSVKLQLNEDCLDQLIANLCFDKLERCLEGFFVSLCNRNAQNGADNSGDWRTAIAFVRNCVERLAYSSTTTPMDEVHSRLLRLERLYSTLNLRRKRRPEIARALPAAVIEDLYELIQPDSTRNPFRTEALRWRNFALVLLMLHQGLRRSETLVLAADAIKESSSIQSQGVRCWLDVVENPYEHSDSRADAPSIKNANSVRQIPVSDSIVSVIETYTANYRGRPQHSFLFSSQEGKPLSKRSINAFFSVLSEHLSKDAMQELCERRKLKSLTPHALRHTCAVIRLTHLIDAGVEMDLALQKLRVFFGWARPSLMPHHYARAYFEDRLATVWHDSFDLHVVALRKLSDRGM</sequence>
<dbReference type="PANTHER" id="PTHR30349:SF41">
    <property type="entry name" value="INTEGRASE_RECOMBINASE PROTEIN MJ0367-RELATED"/>
    <property type="match status" value="1"/>
</dbReference>
<dbReference type="SUPFAM" id="SSF56349">
    <property type="entry name" value="DNA breaking-rejoining enzymes"/>
    <property type="match status" value="1"/>
</dbReference>
<dbReference type="InterPro" id="IPR002104">
    <property type="entry name" value="Integrase_catalytic"/>
</dbReference>
<comment type="similarity">
    <text evidence="1">Belongs to the 'phage' integrase family.</text>
</comment>
<dbReference type="Pfam" id="PF00589">
    <property type="entry name" value="Phage_integrase"/>
    <property type="match status" value="1"/>
</dbReference>
<evidence type="ECO:0000256" key="2">
    <source>
        <dbReference type="ARBA" id="ARBA00022908"/>
    </source>
</evidence>
<gene>
    <name evidence="6" type="ORF">FEF10_03600</name>
</gene>